<keyword evidence="3" id="KW-0808">Transferase</keyword>
<organism evidence="3 4">
    <name type="scientific">Thiobacter aerophilum</name>
    <dbReference type="NCBI Taxonomy" id="3121275"/>
    <lineage>
        <taxon>Bacteria</taxon>
        <taxon>Pseudomonadati</taxon>
        <taxon>Pseudomonadota</taxon>
        <taxon>Betaproteobacteria</taxon>
        <taxon>Burkholderiales</taxon>
        <taxon>Thiobacteraceae</taxon>
        <taxon>Thiobacter</taxon>
    </lineage>
</organism>
<dbReference type="GO" id="GO:0003964">
    <property type="term" value="F:RNA-directed DNA polymerase activity"/>
    <property type="evidence" value="ECO:0007669"/>
    <property type="project" value="UniProtKB-KW"/>
</dbReference>
<reference evidence="3 4" key="1">
    <citation type="submission" date="2024-02" db="EMBL/GenBank/DDBJ databases">
        <title>New thermophilic sulfur-oxidizing bacteria from a hot springs of the Uzon caldera (Kamchatka, Russia).</title>
        <authorList>
            <person name="Dukat A.M."/>
            <person name="Elcheninov A.G."/>
            <person name="Frolov E.N."/>
        </authorList>
    </citation>
    <scope>NUCLEOTIDE SEQUENCE [LARGE SCALE GENOMIC DNA]</scope>
    <source>
        <strain evidence="3 4">AK1</strain>
    </source>
</reference>
<comment type="similarity">
    <text evidence="1">Belongs to the bacterial reverse transcriptase family.</text>
</comment>
<accession>A0ABV0EDS1</accession>
<dbReference type="EMBL" id="JBAJEX010000003">
    <property type="protein sequence ID" value="MEO1766806.1"/>
    <property type="molecule type" value="Genomic_DNA"/>
</dbReference>
<name>A0ABV0EDS1_9BURK</name>
<protein>
    <submittedName>
        <fullName evidence="3">Reverse transcriptase/maturase family protein</fullName>
    </submittedName>
</protein>
<dbReference type="RefSeq" id="WP_347307913.1">
    <property type="nucleotide sequence ID" value="NZ_JBAJEX010000003.1"/>
</dbReference>
<evidence type="ECO:0000259" key="2">
    <source>
        <dbReference type="PROSITE" id="PS50878"/>
    </source>
</evidence>
<comment type="caution">
    <text evidence="3">The sequence shown here is derived from an EMBL/GenBank/DDBJ whole genome shotgun (WGS) entry which is preliminary data.</text>
</comment>
<gene>
    <name evidence="3" type="ORF">V6E02_06220</name>
</gene>
<evidence type="ECO:0000313" key="3">
    <source>
        <dbReference type="EMBL" id="MEO1766806.1"/>
    </source>
</evidence>
<evidence type="ECO:0000313" key="4">
    <source>
        <dbReference type="Proteomes" id="UP001482231"/>
    </source>
</evidence>
<feature type="domain" description="Reverse transcriptase" evidence="2">
    <location>
        <begin position="119"/>
        <end position="345"/>
    </location>
</feature>
<keyword evidence="3" id="KW-0548">Nucleotidyltransferase</keyword>
<dbReference type="Pfam" id="PF00078">
    <property type="entry name" value="RVT_1"/>
    <property type="match status" value="1"/>
</dbReference>
<dbReference type="InterPro" id="IPR000477">
    <property type="entry name" value="RT_dom"/>
</dbReference>
<dbReference type="PANTHER" id="PTHR34047">
    <property type="entry name" value="NUCLEAR INTRON MATURASE 1, MITOCHONDRIAL-RELATED"/>
    <property type="match status" value="1"/>
</dbReference>
<dbReference type="PANTHER" id="PTHR34047:SF8">
    <property type="entry name" value="PROTEIN YKFC"/>
    <property type="match status" value="1"/>
</dbReference>
<dbReference type="InterPro" id="IPR043502">
    <property type="entry name" value="DNA/RNA_pol_sf"/>
</dbReference>
<evidence type="ECO:0000256" key="1">
    <source>
        <dbReference type="ARBA" id="ARBA00034120"/>
    </source>
</evidence>
<dbReference type="Proteomes" id="UP001482231">
    <property type="component" value="Unassembled WGS sequence"/>
</dbReference>
<sequence length="413" mass="46392">MNGGNWGNGAYAGLFCLGVDGAPSNAYSNIGARLAMESWARSGAVKAAPTAPYPSGLLSCPATGEHEQGAAGITLAAPAIFERITSWENLVSAWREARKGKRKSEEVRRFEADLEANLVSLHEHLLRGTWQPGRARRFWVRDPKWREITAPPFADRIVHHAIVRVIEPLFERRFIHDSYACRRGRGTHAAVMRAQAFLRRAKRRWGEGAYVVKCDVKSYFASIRHDVLIERIARVIDCTRTLSMLRAVYSGYGFDGVGLPVGALTSQLAANILLDALDHRVKDDWGVLEYLRYMDDFVLVAPDKATAARWLDAIDAEIAALGLRLNPKSGYWPIRRGVDFCGYRIFATHIRLRRRAIRSWKARFRVLSSKWRNGLTTLSKCRAAVMSMLAVMRWASARRTTRSILQTLVLKGA</sequence>
<keyword evidence="4" id="KW-1185">Reference proteome</keyword>
<keyword evidence="3" id="KW-0695">RNA-directed DNA polymerase</keyword>
<proteinExistence type="inferred from homology"/>
<dbReference type="PROSITE" id="PS50878">
    <property type="entry name" value="RT_POL"/>
    <property type="match status" value="1"/>
</dbReference>
<dbReference type="CDD" id="cd01651">
    <property type="entry name" value="RT_G2_intron"/>
    <property type="match status" value="1"/>
</dbReference>
<dbReference type="SUPFAM" id="SSF56672">
    <property type="entry name" value="DNA/RNA polymerases"/>
    <property type="match status" value="1"/>
</dbReference>
<dbReference type="InterPro" id="IPR051083">
    <property type="entry name" value="GrpII_Intron_Splice-Mob/Def"/>
</dbReference>